<dbReference type="OrthoDB" id="9812928at2"/>
<comment type="subcellular location">
    <subcellularLocation>
        <location evidence="1 4">Periplasm</location>
    </subcellularLocation>
</comment>
<dbReference type="Gene3D" id="2.30.30.760">
    <property type="match status" value="1"/>
</dbReference>
<dbReference type="InterPro" id="IPR013974">
    <property type="entry name" value="SAF"/>
</dbReference>
<evidence type="ECO:0000256" key="4">
    <source>
        <dbReference type="RuleBase" id="RU362063"/>
    </source>
</evidence>
<dbReference type="GO" id="GO:0042597">
    <property type="term" value="C:periplasmic space"/>
    <property type="evidence" value="ECO:0007669"/>
    <property type="project" value="UniProtKB-SubCell"/>
</dbReference>
<evidence type="ECO:0000256" key="2">
    <source>
        <dbReference type="ARBA" id="ARBA00022729"/>
    </source>
</evidence>
<evidence type="ECO:0000256" key="3">
    <source>
        <dbReference type="ARBA" id="ARBA00022764"/>
    </source>
</evidence>
<feature type="chain" id="PRO_5005962988" description="Flagella basal body P-ring formation protein FlgA" evidence="4">
    <location>
        <begin position="23"/>
        <end position="237"/>
    </location>
</feature>
<dbReference type="RefSeq" id="WP_092348974.1">
    <property type="nucleotide sequence ID" value="NZ_CZVW01000007.1"/>
</dbReference>
<dbReference type="SMART" id="SM00858">
    <property type="entry name" value="SAF"/>
    <property type="match status" value="1"/>
</dbReference>
<gene>
    <name evidence="6" type="ORF">JGI23_00846</name>
</gene>
<dbReference type="CDD" id="cd11614">
    <property type="entry name" value="SAF_CpaB_FlgA_like"/>
    <property type="match status" value="1"/>
</dbReference>
<evidence type="ECO:0000313" key="6">
    <source>
        <dbReference type="EMBL" id="CUT00380.1"/>
    </source>
</evidence>
<name>A0A0P1MXC4_9BACT</name>
<keyword evidence="3 4" id="KW-0574">Periplasm</keyword>
<feature type="signal peptide" evidence="4">
    <location>
        <begin position="1"/>
        <end position="22"/>
    </location>
</feature>
<keyword evidence="6" id="KW-0966">Cell projection</keyword>
<feature type="domain" description="SAF" evidence="5">
    <location>
        <begin position="105"/>
        <end position="172"/>
    </location>
</feature>
<proteinExistence type="inferred from homology"/>
<comment type="function">
    <text evidence="4">Involved in the assembly process of the P-ring formation. It may associate with FlgF on the rod constituting a structure essential for the P-ring assembly or may act as a modulator protein for the P-ring assembly.</text>
</comment>
<reference evidence="7" key="1">
    <citation type="submission" date="2015-11" db="EMBL/GenBank/DDBJ databases">
        <authorList>
            <person name="Varghese N."/>
        </authorList>
    </citation>
    <scope>NUCLEOTIDE SEQUENCE [LARGE SCALE GENOMIC DNA]</scope>
    <source>
        <strain evidence="7">JGI-23</strain>
    </source>
</reference>
<organism evidence="6 7">
    <name type="scientific">Candidatus Chryseopegocella kryptomonas</name>
    <dbReference type="NCBI Taxonomy" id="1633643"/>
    <lineage>
        <taxon>Bacteria</taxon>
        <taxon>Pseudomonadati</taxon>
        <taxon>Candidatus Kryptoniota</taxon>
        <taxon>Candidatus Chryseopegocella</taxon>
    </lineage>
</organism>
<keyword evidence="6" id="KW-0969">Cilium</keyword>
<keyword evidence="2 4" id="KW-0732">Signal</keyword>
<dbReference type="Proteomes" id="UP000199197">
    <property type="component" value="Unassembled WGS sequence"/>
</dbReference>
<sequence>MKLLAMKICVALILFQMLNAGSDVEERSKSEIVKFLSGKFPERKIDFVINLKKKFDANLFNESCEIKIVKQMSSGFKGYQSFEFKVCSGDSVKEIIVQAFVRAFENVLIAKKDLKRGEVFDSEGKLFEFIGFEKIETTFLRDDYAVGVNSVLGKRLKMPVRKGDVVFMSYFEDLPMVKAGEKVKLIATVGTVKIETTGIAKKDGKLNDVVRVLNPESGKLLYGKVIGKGIVAVEIEN</sequence>
<protein>
    <recommendedName>
        <fullName evidence="4">Flagella basal body P-ring formation protein FlgA</fullName>
    </recommendedName>
</protein>
<keyword evidence="7" id="KW-1185">Reference proteome</keyword>
<keyword evidence="6" id="KW-0282">Flagellum</keyword>
<dbReference type="NCBIfam" id="TIGR03170">
    <property type="entry name" value="flgA_cterm"/>
    <property type="match status" value="1"/>
</dbReference>
<evidence type="ECO:0000313" key="7">
    <source>
        <dbReference type="Proteomes" id="UP000199197"/>
    </source>
</evidence>
<accession>A0A0P1MXC4</accession>
<dbReference type="PANTHER" id="PTHR36307">
    <property type="entry name" value="FLAGELLA BASAL BODY P-RING FORMATION PROTEIN FLGA"/>
    <property type="match status" value="1"/>
</dbReference>
<dbReference type="InterPro" id="IPR017585">
    <property type="entry name" value="SAF_FlgA"/>
</dbReference>
<dbReference type="AlphaFoldDB" id="A0A0P1MXC4"/>
<dbReference type="GO" id="GO:0044780">
    <property type="term" value="P:bacterial-type flagellum assembly"/>
    <property type="evidence" value="ECO:0007669"/>
    <property type="project" value="InterPro"/>
</dbReference>
<dbReference type="Gene3D" id="3.90.1210.10">
    <property type="entry name" value="Antifreeze-like/N-acetylneuraminic acid synthase C-terminal domain"/>
    <property type="match status" value="1"/>
</dbReference>
<evidence type="ECO:0000256" key="1">
    <source>
        <dbReference type="ARBA" id="ARBA00004418"/>
    </source>
</evidence>
<comment type="similarity">
    <text evidence="4">Belongs to the FlgA family.</text>
</comment>
<dbReference type="EMBL" id="CZVW01000007">
    <property type="protein sequence ID" value="CUT00380.1"/>
    <property type="molecule type" value="Genomic_DNA"/>
</dbReference>
<keyword evidence="4" id="KW-1005">Bacterial flagellum biogenesis</keyword>
<dbReference type="InterPro" id="IPR039246">
    <property type="entry name" value="Flagellar_FlgA"/>
</dbReference>
<evidence type="ECO:0000259" key="5">
    <source>
        <dbReference type="SMART" id="SM00858"/>
    </source>
</evidence>
<dbReference type="Pfam" id="PF13144">
    <property type="entry name" value="ChapFlgA"/>
    <property type="match status" value="1"/>
</dbReference>
<dbReference type="PANTHER" id="PTHR36307:SF1">
    <property type="entry name" value="FLAGELLA BASAL BODY P-RING FORMATION PROTEIN FLGA"/>
    <property type="match status" value="1"/>
</dbReference>